<evidence type="ECO:0000256" key="11">
    <source>
        <dbReference type="RuleBase" id="RU003357"/>
    </source>
</evidence>
<dbReference type="AlphaFoldDB" id="A0A4Q0M933"/>
<dbReference type="InterPro" id="IPR012910">
    <property type="entry name" value="Plug_dom"/>
</dbReference>
<keyword evidence="9 10" id="KW-0998">Cell outer membrane</keyword>
<organism evidence="15 16">
    <name type="scientific">Hansschlegelia zhihuaiae</name>
    <dbReference type="NCBI Taxonomy" id="405005"/>
    <lineage>
        <taxon>Bacteria</taxon>
        <taxon>Pseudomonadati</taxon>
        <taxon>Pseudomonadota</taxon>
        <taxon>Alphaproteobacteria</taxon>
        <taxon>Hyphomicrobiales</taxon>
        <taxon>Methylopilaceae</taxon>
        <taxon>Hansschlegelia</taxon>
    </lineage>
</organism>
<keyword evidence="5 12" id="KW-0732">Signal</keyword>
<dbReference type="GO" id="GO:0006811">
    <property type="term" value="P:monoatomic ion transport"/>
    <property type="evidence" value="ECO:0007669"/>
    <property type="project" value="UniProtKB-KW"/>
</dbReference>
<name>A0A4Q0M933_9HYPH</name>
<evidence type="ECO:0000256" key="9">
    <source>
        <dbReference type="ARBA" id="ARBA00023237"/>
    </source>
</evidence>
<comment type="similarity">
    <text evidence="10 11">Belongs to the TonB-dependent receptor family.</text>
</comment>
<dbReference type="SUPFAM" id="SSF56935">
    <property type="entry name" value="Porins"/>
    <property type="match status" value="1"/>
</dbReference>
<evidence type="ECO:0000313" key="15">
    <source>
        <dbReference type="EMBL" id="RXF69246.1"/>
    </source>
</evidence>
<proteinExistence type="inferred from homology"/>
<evidence type="ECO:0000256" key="1">
    <source>
        <dbReference type="ARBA" id="ARBA00004571"/>
    </source>
</evidence>
<dbReference type="EMBL" id="RYFI01000022">
    <property type="protein sequence ID" value="RXF69246.1"/>
    <property type="molecule type" value="Genomic_DNA"/>
</dbReference>
<keyword evidence="15" id="KW-0675">Receptor</keyword>
<accession>A0A4Q0M933</accession>
<dbReference type="Gene3D" id="2.170.130.10">
    <property type="entry name" value="TonB-dependent receptor, plug domain"/>
    <property type="match status" value="1"/>
</dbReference>
<feature type="signal peptide" evidence="12">
    <location>
        <begin position="1"/>
        <end position="19"/>
    </location>
</feature>
<dbReference type="GO" id="GO:0009279">
    <property type="term" value="C:cell outer membrane"/>
    <property type="evidence" value="ECO:0007669"/>
    <property type="project" value="UniProtKB-SubCell"/>
</dbReference>
<dbReference type="Pfam" id="PF07715">
    <property type="entry name" value="Plug"/>
    <property type="match status" value="1"/>
</dbReference>
<evidence type="ECO:0000256" key="10">
    <source>
        <dbReference type="PROSITE-ProRule" id="PRU01360"/>
    </source>
</evidence>
<protein>
    <submittedName>
        <fullName evidence="15">TonB-dependent receptor</fullName>
    </submittedName>
</protein>
<dbReference type="GO" id="GO:0015889">
    <property type="term" value="P:cobalamin transport"/>
    <property type="evidence" value="ECO:0007669"/>
    <property type="project" value="TreeGrafter"/>
</dbReference>
<evidence type="ECO:0000256" key="5">
    <source>
        <dbReference type="ARBA" id="ARBA00022729"/>
    </source>
</evidence>
<comment type="subcellular location">
    <subcellularLocation>
        <location evidence="1 10">Cell outer membrane</location>
        <topology evidence="1 10">Multi-pass membrane protein</topology>
    </subcellularLocation>
</comment>
<dbReference type="InterPro" id="IPR037066">
    <property type="entry name" value="Plug_dom_sf"/>
</dbReference>
<feature type="domain" description="TonB-dependent receptor-like beta-barrel" evidence="13">
    <location>
        <begin position="270"/>
        <end position="643"/>
    </location>
</feature>
<reference evidence="15 16" key="1">
    <citation type="submission" date="2018-12" db="EMBL/GenBank/DDBJ databases">
        <title>bacterium Hansschlegelia zhihuaiae S113.</title>
        <authorList>
            <person name="He J."/>
        </authorList>
    </citation>
    <scope>NUCLEOTIDE SEQUENCE [LARGE SCALE GENOMIC DNA]</scope>
    <source>
        <strain evidence="15 16">S 113</strain>
    </source>
</reference>
<comment type="caution">
    <text evidence="15">The sequence shown here is derived from an EMBL/GenBank/DDBJ whole genome shotgun (WGS) entry which is preliminary data.</text>
</comment>
<dbReference type="InterPro" id="IPR039426">
    <property type="entry name" value="TonB-dep_rcpt-like"/>
</dbReference>
<keyword evidence="3 10" id="KW-1134">Transmembrane beta strand</keyword>
<dbReference type="RefSeq" id="WP_128779012.1">
    <property type="nucleotide sequence ID" value="NZ_RYFI01000022.1"/>
</dbReference>
<dbReference type="Pfam" id="PF00593">
    <property type="entry name" value="TonB_dep_Rec_b-barrel"/>
    <property type="match status" value="1"/>
</dbReference>
<dbReference type="CDD" id="cd01347">
    <property type="entry name" value="ligand_gated_channel"/>
    <property type="match status" value="1"/>
</dbReference>
<dbReference type="Proteomes" id="UP000289708">
    <property type="component" value="Unassembled WGS sequence"/>
</dbReference>
<evidence type="ECO:0000256" key="7">
    <source>
        <dbReference type="ARBA" id="ARBA00023077"/>
    </source>
</evidence>
<dbReference type="PANTHER" id="PTHR30069:SF53">
    <property type="entry name" value="COLICIN I RECEPTOR-RELATED"/>
    <property type="match status" value="1"/>
</dbReference>
<dbReference type="PANTHER" id="PTHR30069">
    <property type="entry name" value="TONB-DEPENDENT OUTER MEMBRANE RECEPTOR"/>
    <property type="match status" value="1"/>
</dbReference>
<evidence type="ECO:0000256" key="4">
    <source>
        <dbReference type="ARBA" id="ARBA00022692"/>
    </source>
</evidence>
<evidence type="ECO:0000256" key="2">
    <source>
        <dbReference type="ARBA" id="ARBA00022448"/>
    </source>
</evidence>
<keyword evidence="8 10" id="KW-0472">Membrane</keyword>
<evidence type="ECO:0000256" key="3">
    <source>
        <dbReference type="ARBA" id="ARBA00022452"/>
    </source>
</evidence>
<evidence type="ECO:0000256" key="12">
    <source>
        <dbReference type="SAM" id="SignalP"/>
    </source>
</evidence>
<evidence type="ECO:0000259" key="14">
    <source>
        <dbReference type="Pfam" id="PF07715"/>
    </source>
</evidence>
<keyword evidence="2 10" id="KW-0813">Transport</keyword>
<keyword evidence="7 11" id="KW-0798">TonB box</keyword>
<evidence type="ECO:0000313" key="16">
    <source>
        <dbReference type="Proteomes" id="UP000289708"/>
    </source>
</evidence>
<evidence type="ECO:0000256" key="6">
    <source>
        <dbReference type="ARBA" id="ARBA00023065"/>
    </source>
</evidence>
<dbReference type="InterPro" id="IPR036942">
    <property type="entry name" value="Beta-barrel_TonB_sf"/>
</dbReference>
<feature type="domain" description="TonB-dependent receptor plug" evidence="14">
    <location>
        <begin position="59"/>
        <end position="163"/>
    </location>
</feature>
<dbReference type="Gene3D" id="2.40.170.20">
    <property type="entry name" value="TonB-dependent receptor, beta-barrel domain"/>
    <property type="match status" value="1"/>
</dbReference>
<feature type="chain" id="PRO_5020497403" evidence="12">
    <location>
        <begin position="20"/>
        <end position="669"/>
    </location>
</feature>
<dbReference type="InterPro" id="IPR000531">
    <property type="entry name" value="Beta-barrel_TonB"/>
</dbReference>
<sequence length="669" mass="72399">MSNLPIRLRGAVVRSAAFAAVHACLISAAAAQSVPDGAVTDLEELSLTANKVDGPTAAIGSAVSSLSGEDLERRQIRLVSDALREMPGVAVNRTGPIGGLTQLRIRGAEGNQTLVLIDGIEVNDPATAGEFDFANLMSLEVERVDVLRGPQSALYGSDALGGVVNIVTRKSEPGSTRFRASVEGGSFRTMTGQASISGGTEAYDYLIAGQGFRTSGVSTARRFADPAVASWRDRDGYENATGLAKFSVRPSELFEITGVARYAEFDADRDGFGSAPGFPFAAAVDNRDREKGEQFFGRTQARATLLDGAWDHILGLSYTNSDRRQYDGDGLKTSSSLGETRKVDYQSNLRFATGGRLPASHVLTFGADNQRDWTVGDSTFLPEKVRKSIENTGLVAQHQIGLFERLFVTASVRHDLNDRFKDETTYRLASAYTLEGVGAKLRASFGTGVKNPTVQELYGFSGDFRGNADLTPERGRGWDVGFDQPFLDGRVAIDATYFQQRVKDLISSESTKDRETGEFFSRPINLPGMSKIDGVELGLTVRPLADLSVRAAYAVIDGEDVNGDTLVRQPRHVASLNFNYAFLDGRGNANLGVVHNSRQKNFAFDATTFVRSQVPLKAYTLVNVAASFEVTDNAEVYGRVENLFDRKYEEVFTYGTPGRAAFGGVKVSF</sequence>
<evidence type="ECO:0000256" key="8">
    <source>
        <dbReference type="ARBA" id="ARBA00023136"/>
    </source>
</evidence>
<gene>
    <name evidence="15" type="ORF">EK403_18850</name>
</gene>
<keyword evidence="4 10" id="KW-0812">Transmembrane</keyword>
<evidence type="ECO:0000259" key="13">
    <source>
        <dbReference type="Pfam" id="PF00593"/>
    </source>
</evidence>
<dbReference type="OrthoDB" id="9760333at2"/>
<keyword evidence="16" id="KW-1185">Reference proteome</keyword>
<dbReference type="PROSITE" id="PS52016">
    <property type="entry name" value="TONB_DEPENDENT_REC_3"/>
    <property type="match status" value="1"/>
</dbReference>
<keyword evidence="6" id="KW-0406">Ion transport</keyword>